<dbReference type="NCBIfam" id="TIGR00026">
    <property type="entry name" value="hi_GC_TIGR00026"/>
    <property type="match status" value="1"/>
</dbReference>
<dbReference type="InterPro" id="IPR004378">
    <property type="entry name" value="F420H2_quin_Rdtase"/>
</dbReference>
<protein>
    <submittedName>
        <fullName evidence="1">Nitroreductase family deazaflavin-dependent oxidoreductase</fullName>
    </submittedName>
</protein>
<reference evidence="2" key="1">
    <citation type="journal article" date="2019" name="Int. J. Syst. Evol. Microbiol.">
        <title>The Global Catalogue of Microorganisms (GCM) 10K type strain sequencing project: providing services to taxonomists for standard genome sequencing and annotation.</title>
        <authorList>
            <consortium name="The Broad Institute Genomics Platform"/>
            <consortium name="The Broad Institute Genome Sequencing Center for Infectious Disease"/>
            <person name="Wu L."/>
            <person name="Ma J."/>
        </authorList>
    </citation>
    <scope>NUCLEOTIDE SEQUENCE [LARGE SCALE GENOMIC DNA]</scope>
    <source>
        <strain evidence="2">CCUG 43114</strain>
    </source>
</reference>
<keyword evidence="2" id="KW-1185">Reference proteome</keyword>
<evidence type="ECO:0000313" key="1">
    <source>
        <dbReference type="EMBL" id="MFC5381626.1"/>
    </source>
</evidence>
<organism evidence="1 2">
    <name type="scientific">Aquipuribacter nitratireducens</name>
    <dbReference type="NCBI Taxonomy" id="650104"/>
    <lineage>
        <taxon>Bacteria</taxon>
        <taxon>Bacillati</taxon>
        <taxon>Actinomycetota</taxon>
        <taxon>Actinomycetes</taxon>
        <taxon>Micrococcales</taxon>
        <taxon>Intrasporangiaceae</taxon>
        <taxon>Aquipuribacter</taxon>
    </lineage>
</organism>
<dbReference type="Pfam" id="PF04075">
    <property type="entry name" value="F420H2_quin_red"/>
    <property type="match status" value="1"/>
</dbReference>
<name>A0ABW0GS19_9MICO</name>
<dbReference type="RefSeq" id="WP_340269565.1">
    <property type="nucleotide sequence ID" value="NZ_JBBEOG010000004.1"/>
</dbReference>
<dbReference type="InterPro" id="IPR012349">
    <property type="entry name" value="Split_barrel_FMN-bd"/>
</dbReference>
<comment type="caution">
    <text evidence="1">The sequence shown here is derived from an EMBL/GenBank/DDBJ whole genome shotgun (WGS) entry which is preliminary data.</text>
</comment>
<evidence type="ECO:0000313" key="2">
    <source>
        <dbReference type="Proteomes" id="UP001596122"/>
    </source>
</evidence>
<dbReference type="EMBL" id="JBHSLD010000009">
    <property type="protein sequence ID" value="MFC5381626.1"/>
    <property type="molecule type" value="Genomic_DNA"/>
</dbReference>
<sequence>MSGPLRALLAVTAALATLAVVWVLGMRRKDSVVVDLQRRVNRRLLNPRTMATAGRPGAEAAVVRHTGRRSGRAYETPVDVVATGDGFLVGLVYGPRTDWARNVLAAGAAVVVHEGEEHAVDSPRLVPLESVAEHFPRAALRAMKAFGVTQCLRVERADAAVTGT</sequence>
<gene>
    <name evidence="1" type="ORF">ACFPJ6_12580</name>
</gene>
<dbReference type="Proteomes" id="UP001596122">
    <property type="component" value="Unassembled WGS sequence"/>
</dbReference>
<proteinExistence type="predicted"/>
<accession>A0ABW0GS19</accession>
<dbReference type="Gene3D" id="2.30.110.10">
    <property type="entry name" value="Electron Transport, Fmn-binding Protein, Chain A"/>
    <property type="match status" value="1"/>
</dbReference>